<feature type="transmembrane region" description="Helical" evidence="2">
    <location>
        <begin position="76"/>
        <end position="94"/>
    </location>
</feature>
<dbReference type="RefSeq" id="WP_184257787.1">
    <property type="nucleotide sequence ID" value="NZ_JACHIH010000013.1"/>
</dbReference>
<evidence type="ECO:0000313" key="3">
    <source>
        <dbReference type="EMBL" id="MBB5047702.1"/>
    </source>
</evidence>
<feature type="transmembrane region" description="Helical" evidence="2">
    <location>
        <begin position="100"/>
        <end position="119"/>
    </location>
</feature>
<feature type="transmembrane region" description="Helical" evidence="2">
    <location>
        <begin position="7"/>
        <end position="26"/>
    </location>
</feature>
<proteinExistence type="predicted"/>
<dbReference type="AlphaFoldDB" id="A0A7W8DZC3"/>
<keyword evidence="2" id="KW-0472">Membrane</keyword>
<feature type="transmembrane region" description="Helical" evidence="2">
    <location>
        <begin position="46"/>
        <end position="64"/>
    </location>
</feature>
<organism evidence="3 4">
    <name type="scientific">Rhodopseudomonas rhenobacensis</name>
    <dbReference type="NCBI Taxonomy" id="87461"/>
    <lineage>
        <taxon>Bacteria</taxon>
        <taxon>Pseudomonadati</taxon>
        <taxon>Pseudomonadota</taxon>
        <taxon>Alphaproteobacteria</taxon>
        <taxon>Hyphomicrobiales</taxon>
        <taxon>Nitrobacteraceae</taxon>
        <taxon>Rhodopseudomonas</taxon>
    </lineage>
</organism>
<gene>
    <name evidence="3" type="ORF">HNR60_002459</name>
</gene>
<keyword evidence="4" id="KW-1185">Reference proteome</keyword>
<keyword evidence="2" id="KW-1133">Transmembrane helix</keyword>
<accession>A0A7W8DZC3</accession>
<name>A0A7W8DZC3_9BRAD</name>
<protein>
    <submittedName>
        <fullName evidence="3">Uncharacterized protein</fullName>
    </submittedName>
</protein>
<feature type="region of interest" description="Disordered" evidence="1">
    <location>
        <begin position="128"/>
        <end position="229"/>
    </location>
</feature>
<dbReference type="Proteomes" id="UP000542353">
    <property type="component" value="Unassembled WGS sequence"/>
</dbReference>
<dbReference type="EMBL" id="JACHIH010000013">
    <property type="protein sequence ID" value="MBB5047702.1"/>
    <property type="molecule type" value="Genomic_DNA"/>
</dbReference>
<feature type="compositionally biased region" description="Low complexity" evidence="1">
    <location>
        <begin position="128"/>
        <end position="158"/>
    </location>
</feature>
<keyword evidence="2" id="KW-0812">Transmembrane</keyword>
<evidence type="ECO:0000256" key="2">
    <source>
        <dbReference type="SAM" id="Phobius"/>
    </source>
</evidence>
<evidence type="ECO:0000313" key="4">
    <source>
        <dbReference type="Proteomes" id="UP000542353"/>
    </source>
</evidence>
<sequence>MSTIGFPLLLIPLAICNILVFLMPGVDFDAPLAQLTLLSGASFTPRIGELLVALGVLLLLPEVVKGARPGAKYVTDHLLSLLVFGGAVAEFLLLPPFGNATVLLLALLALVDFLSGIALRNRRRPAAAAKAGKPGKAAKQVAAAPEPAAEPEATVVTPEKTEPVAIHPAEPEPVIPPEPVAPAPTTTPQPVAVDAPHAETPHATPVDAPQLAPPDLQDEPPRKATPSAH</sequence>
<comment type="caution">
    <text evidence="3">The sequence shown here is derived from an EMBL/GenBank/DDBJ whole genome shotgun (WGS) entry which is preliminary data.</text>
</comment>
<evidence type="ECO:0000256" key="1">
    <source>
        <dbReference type="SAM" id="MobiDB-lite"/>
    </source>
</evidence>
<reference evidence="3 4" key="1">
    <citation type="submission" date="2020-08" db="EMBL/GenBank/DDBJ databases">
        <title>Genomic Encyclopedia of Type Strains, Phase IV (KMG-IV): sequencing the most valuable type-strain genomes for metagenomic binning, comparative biology and taxonomic classification.</title>
        <authorList>
            <person name="Goeker M."/>
        </authorList>
    </citation>
    <scope>NUCLEOTIDE SEQUENCE [LARGE SCALE GENOMIC DNA]</scope>
    <source>
        <strain evidence="3 4">DSM 12706</strain>
    </source>
</reference>
<feature type="compositionally biased region" description="Pro residues" evidence="1">
    <location>
        <begin position="171"/>
        <end position="187"/>
    </location>
</feature>